<accession>A0AAE3IWV7</accession>
<evidence type="ECO:0000256" key="1">
    <source>
        <dbReference type="SAM" id="Phobius"/>
    </source>
</evidence>
<evidence type="ECO:0000313" key="3">
    <source>
        <dbReference type="EMBL" id="MCU9613530.1"/>
    </source>
</evidence>
<dbReference type="RefSeq" id="WP_263072769.1">
    <property type="nucleotide sequence ID" value="NZ_JAOUSF010000003.1"/>
</dbReference>
<keyword evidence="1" id="KW-1133">Transmembrane helix</keyword>
<keyword evidence="4" id="KW-1185">Reference proteome</keyword>
<comment type="caution">
    <text evidence="3">The sequence shown here is derived from an EMBL/GenBank/DDBJ whole genome shotgun (WGS) entry which is preliminary data.</text>
</comment>
<dbReference type="InterPro" id="IPR031571">
    <property type="entry name" value="RcpC_dom"/>
</dbReference>
<keyword evidence="1" id="KW-0472">Membrane</keyword>
<keyword evidence="1" id="KW-0812">Transmembrane</keyword>
<evidence type="ECO:0000313" key="4">
    <source>
        <dbReference type="Proteomes" id="UP001209318"/>
    </source>
</evidence>
<sequence>MNNKKIWMYAIISGLIMSVIFYFATTSNNHPAQKEPVVAMNENVSDETDKNGETNENELSIEAGKRAMSIPVDQVQSVSGFVEPGSFVDIVAVLPDATTGEKVSKILLSHVKVLATGKDLQPNSEETEEAYQMVTIEVLPEDGARISFAKEMGVLTLMLEGSNEQ</sequence>
<protein>
    <submittedName>
        <fullName evidence="3">Flp pilus assembly protein CpaB</fullName>
    </submittedName>
</protein>
<reference evidence="3" key="1">
    <citation type="submission" date="2022-10" db="EMBL/GenBank/DDBJ databases">
        <title>Description of Fervidibacillus gen. nov. in the family Fervidibacillaceae fam. nov. with two species, Fervidibacillus albus sp. nov., and Fervidibacillus halotolerans sp. nov., isolated from tidal flat sediments.</title>
        <authorList>
            <person name="Kwon K.K."/>
            <person name="Yang S.-H."/>
        </authorList>
    </citation>
    <scope>NUCLEOTIDE SEQUENCE</scope>
    <source>
        <strain evidence="3">JCM 19140</strain>
    </source>
</reference>
<gene>
    <name evidence="3" type="primary">cpaB</name>
    <name evidence="3" type="ORF">OEV98_08160</name>
</gene>
<organism evidence="3 4">
    <name type="scientific">Perspicuibacillus lycopersici</name>
    <dbReference type="NCBI Taxonomy" id="1325689"/>
    <lineage>
        <taxon>Bacteria</taxon>
        <taxon>Bacillati</taxon>
        <taxon>Bacillota</taxon>
        <taxon>Bacilli</taxon>
        <taxon>Bacillales</taxon>
        <taxon>Bacillaceae</taxon>
        <taxon>Perspicuibacillus</taxon>
    </lineage>
</organism>
<dbReference type="InterPro" id="IPR017592">
    <property type="entry name" value="Pilus_assmbl_Flp-typ_CpaB"/>
</dbReference>
<feature type="transmembrane region" description="Helical" evidence="1">
    <location>
        <begin position="6"/>
        <end position="24"/>
    </location>
</feature>
<dbReference type="AlphaFoldDB" id="A0AAE3IWV7"/>
<dbReference type="EMBL" id="JAOUSF010000003">
    <property type="protein sequence ID" value="MCU9613530.1"/>
    <property type="molecule type" value="Genomic_DNA"/>
</dbReference>
<evidence type="ECO:0000259" key="2">
    <source>
        <dbReference type="Pfam" id="PF16976"/>
    </source>
</evidence>
<dbReference type="Pfam" id="PF16976">
    <property type="entry name" value="RcpC"/>
    <property type="match status" value="1"/>
</dbReference>
<dbReference type="Proteomes" id="UP001209318">
    <property type="component" value="Unassembled WGS sequence"/>
</dbReference>
<feature type="domain" description="Flp pilus assembly protein RcpC/CpaB" evidence="2">
    <location>
        <begin position="61"/>
        <end position="159"/>
    </location>
</feature>
<dbReference type="NCBIfam" id="TIGR03177">
    <property type="entry name" value="pilus_cpaB"/>
    <property type="match status" value="1"/>
</dbReference>
<name>A0AAE3IWV7_9BACI</name>
<proteinExistence type="predicted"/>